<evidence type="ECO:0000313" key="2">
    <source>
        <dbReference type="EMBL" id="SMO46270.1"/>
    </source>
</evidence>
<dbReference type="AlphaFoldDB" id="A0A521BHT6"/>
<dbReference type="InterPro" id="IPR034660">
    <property type="entry name" value="DinB/YfiT-like"/>
</dbReference>
<dbReference type="InterPro" id="IPR024775">
    <property type="entry name" value="DinB-like"/>
</dbReference>
<dbReference type="Gene3D" id="1.20.120.450">
    <property type="entry name" value="dinb family like domain"/>
    <property type="match status" value="1"/>
</dbReference>
<feature type="domain" description="DinB-like" evidence="1">
    <location>
        <begin position="28"/>
        <end position="151"/>
    </location>
</feature>
<organism evidence="2 3">
    <name type="scientific">Fodinibius sediminis</name>
    <dbReference type="NCBI Taxonomy" id="1214077"/>
    <lineage>
        <taxon>Bacteria</taxon>
        <taxon>Pseudomonadati</taxon>
        <taxon>Balneolota</taxon>
        <taxon>Balneolia</taxon>
        <taxon>Balneolales</taxon>
        <taxon>Balneolaceae</taxon>
        <taxon>Fodinibius</taxon>
    </lineage>
</organism>
<dbReference type="OrthoDB" id="9814103at2"/>
<evidence type="ECO:0000259" key="1">
    <source>
        <dbReference type="Pfam" id="PF12867"/>
    </source>
</evidence>
<protein>
    <submittedName>
        <fullName evidence="2">DinB superfamily protein</fullName>
    </submittedName>
</protein>
<dbReference type="EMBL" id="FXTH01000003">
    <property type="protein sequence ID" value="SMO46270.1"/>
    <property type="molecule type" value="Genomic_DNA"/>
</dbReference>
<accession>A0A521BHT6</accession>
<keyword evidence="3" id="KW-1185">Reference proteome</keyword>
<gene>
    <name evidence="2" type="ORF">SAMN06265218_103102</name>
</gene>
<dbReference type="Pfam" id="PF12867">
    <property type="entry name" value="DinB_2"/>
    <property type="match status" value="1"/>
</dbReference>
<reference evidence="2 3" key="1">
    <citation type="submission" date="2017-05" db="EMBL/GenBank/DDBJ databases">
        <authorList>
            <person name="Varghese N."/>
            <person name="Submissions S."/>
        </authorList>
    </citation>
    <scope>NUCLEOTIDE SEQUENCE [LARGE SCALE GENOMIC DNA]</scope>
    <source>
        <strain evidence="2 3">DSM 21194</strain>
    </source>
</reference>
<dbReference type="Proteomes" id="UP000317593">
    <property type="component" value="Unassembled WGS sequence"/>
</dbReference>
<proteinExistence type="predicted"/>
<dbReference type="RefSeq" id="WP_142713331.1">
    <property type="nucleotide sequence ID" value="NZ_FXTH01000003.1"/>
</dbReference>
<dbReference type="SUPFAM" id="SSF109854">
    <property type="entry name" value="DinB/YfiT-like putative metalloenzymes"/>
    <property type="match status" value="1"/>
</dbReference>
<sequence>MHPDLSLQQIEKQLALVFEGDPWYGPSMRSILTSLDTRFLFKTPAAGVHSIAELLAHILAWRRFAEQQLRGQTGELPEQEETFDWSRFCTDAQKVWPVMLDELRSNQRSLLALLRQYDDTILDQRVHGKPYSYRYLLTGIIQHDLYHFGQIAYIQKILTPEKDRKPVPGLLTYSYRVFPFENLSLLK</sequence>
<evidence type="ECO:0000313" key="3">
    <source>
        <dbReference type="Proteomes" id="UP000317593"/>
    </source>
</evidence>
<name>A0A521BHT6_9BACT</name>